<organism evidence="3 4">
    <name type="scientific">Chloropicon primus</name>
    <dbReference type="NCBI Taxonomy" id="1764295"/>
    <lineage>
        <taxon>Eukaryota</taxon>
        <taxon>Viridiplantae</taxon>
        <taxon>Chlorophyta</taxon>
        <taxon>Chloropicophyceae</taxon>
        <taxon>Chloropicales</taxon>
        <taxon>Chloropicaceae</taxon>
        <taxon>Chloropicon</taxon>
    </lineage>
</organism>
<feature type="transmembrane region" description="Helical" evidence="2">
    <location>
        <begin position="119"/>
        <end position="139"/>
    </location>
</feature>
<feature type="region of interest" description="Disordered" evidence="1">
    <location>
        <begin position="151"/>
        <end position="179"/>
    </location>
</feature>
<keyword evidence="2" id="KW-1133">Transmembrane helix</keyword>
<keyword evidence="4" id="KW-1185">Reference proteome</keyword>
<feature type="transmembrane region" description="Helical" evidence="2">
    <location>
        <begin position="53"/>
        <end position="73"/>
    </location>
</feature>
<gene>
    <name evidence="3" type="ORF">A3770_01p07480</name>
</gene>
<evidence type="ECO:0000256" key="1">
    <source>
        <dbReference type="SAM" id="MobiDB-lite"/>
    </source>
</evidence>
<proteinExistence type="predicted"/>
<keyword evidence="2" id="KW-0812">Transmembrane</keyword>
<accession>A0A5B8MFW7</accession>
<dbReference type="EMBL" id="CP031034">
    <property type="protein sequence ID" value="QDZ18230.1"/>
    <property type="molecule type" value="Genomic_DNA"/>
</dbReference>
<keyword evidence="2" id="KW-0472">Membrane</keyword>
<dbReference type="Pfam" id="PF05620">
    <property type="entry name" value="TMEM208_SND2"/>
    <property type="match status" value="1"/>
</dbReference>
<reference evidence="3 4" key="1">
    <citation type="submission" date="2018-07" db="EMBL/GenBank/DDBJ databases">
        <title>The complete nuclear genome of the prasinophyte Chloropicon primus (CCMP1205).</title>
        <authorList>
            <person name="Pombert J.-F."/>
            <person name="Otis C."/>
            <person name="Turmel M."/>
            <person name="Lemieux C."/>
        </authorList>
    </citation>
    <scope>NUCLEOTIDE SEQUENCE [LARGE SCALE GENOMIC DNA]</scope>
    <source>
        <strain evidence="3 4">CCMP1205</strain>
    </source>
</reference>
<name>A0A5B8MFW7_9CHLO</name>
<dbReference type="Proteomes" id="UP000316726">
    <property type="component" value="Chromosome 1"/>
</dbReference>
<dbReference type="InterPro" id="IPR008506">
    <property type="entry name" value="SND2/TMEM208"/>
</dbReference>
<feature type="compositionally biased region" description="Basic residues" evidence="1">
    <location>
        <begin position="165"/>
        <end position="179"/>
    </location>
</feature>
<protein>
    <submittedName>
        <fullName evidence="3">Uncharacterized protein</fullName>
    </submittedName>
</protein>
<evidence type="ECO:0000313" key="4">
    <source>
        <dbReference type="Proteomes" id="UP000316726"/>
    </source>
</evidence>
<evidence type="ECO:0000313" key="3">
    <source>
        <dbReference type="EMBL" id="QDZ18230.1"/>
    </source>
</evidence>
<dbReference type="AlphaFoldDB" id="A0A5B8MFW7"/>
<evidence type="ECO:0000256" key="2">
    <source>
        <dbReference type="SAM" id="Phobius"/>
    </source>
</evidence>
<sequence length="179" mass="19674">MAGGSAKKLAKENGARLALLRKVIVSSEFAHFVGTVAVTRTAKPMEMHTPKGWVFLSIINLLAWFSLSFLGTVAGNGTSLLPVNLRTGTRAPAWWIENLQDLIFLIGGCNFFTVLSMKWGIAIFGLIPLYVSYLIALAIKDYLFSQASNRGVEAEEQAPEAQARKGSKKRMKVSKNRTR</sequence>